<evidence type="ECO:0000259" key="1">
    <source>
        <dbReference type="Pfam" id="PF01882"/>
    </source>
</evidence>
<dbReference type="Proteomes" id="UP000578697">
    <property type="component" value="Unassembled WGS sequence"/>
</dbReference>
<organism evidence="2 4">
    <name type="scientific">Treponema rectale</name>
    <dbReference type="NCBI Taxonomy" id="744512"/>
    <lineage>
        <taxon>Bacteria</taxon>
        <taxon>Pseudomonadati</taxon>
        <taxon>Spirochaetota</taxon>
        <taxon>Spirochaetia</taxon>
        <taxon>Spirochaetales</taxon>
        <taxon>Treponemataceae</taxon>
        <taxon>Treponema</taxon>
    </lineage>
</organism>
<dbReference type="InterPro" id="IPR036465">
    <property type="entry name" value="vWFA_dom_sf"/>
</dbReference>
<evidence type="ECO:0000313" key="4">
    <source>
        <dbReference type="Proteomes" id="UP000578697"/>
    </source>
</evidence>
<reference evidence="2 4" key="2">
    <citation type="submission" date="2020-08" db="EMBL/GenBank/DDBJ databases">
        <title>Genomic Encyclopedia of Type Strains, Phase IV (KMG-IV): sequencing the most valuable type-strain genomes for metagenomic binning, comparative biology and taxonomic classification.</title>
        <authorList>
            <person name="Goeker M."/>
        </authorList>
    </citation>
    <scope>NUCLEOTIDE SEQUENCE [LARGE SCALE GENOMIC DNA]</scope>
    <source>
        <strain evidence="2 4">DSM 103679</strain>
    </source>
</reference>
<dbReference type="InterPro" id="IPR002881">
    <property type="entry name" value="DUF58"/>
</dbReference>
<dbReference type="KEGG" id="trc:DYE49_10300"/>
<dbReference type="SUPFAM" id="SSF53300">
    <property type="entry name" value="vWA-like"/>
    <property type="match status" value="1"/>
</dbReference>
<dbReference type="EMBL" id="JACHFR010000002">
    <property type="protein sequence ID" value="MBB5219296.1"/>
    <property type="molecule type" value="Genomic_DNA"/>
</dbReference>
<evidence type="ECO:0000313" key="3">
    <source>
        <dbReference type="EMBL" id="QOS40819.1"/>
    </source>
</evidence>
<dbReference type="PANTHER" id="PTHR33608:SF6">
    <property type="entry name" value="BLL2464 PROTEIN"/>
    <property type="match status" value="1"/>
</dbReference>
<accession>A0A840SHB7</accession>
<proteinExistence type="predicted"/>
<dbReference type="PANTHER" id="PTHR33608">
    <property type="entry name" value="BLL2464 PROTEIN"/>
    <property type="match status" value="1"/>
</dbReference>
<name>A0A840SHB7_9SPIR</name>
<dbReference type="Gene3D" id="3.40.50.410">
    <property type="entry name" value="von Willebrand factor, type A domain"/>
    <property type="match status" value="1"/>
</dbReference>
<feature type="domain" description="DUF58" evidence="1">
    <location>
        <begin position="43"/>
        <end position="248"/>
    </location>
</feature>
<protein>
    <submittedName>
        <fullName evidence="3">DUF58 domain-containing protein</fullName>
    </submittedName>
</protein>
<sequence length="291" mass="32569">MNRQKLSKKAYLLHLSSTSLADGIRQGKFRSLFHGQGIEFRGVRDYLPGDDIRTIDWNVTARMAKPYVKVFEEERDLDVFIIVDKSLSMETGSRARSRLEIASECASLIALASFQNSSPVGAVTFDGKIEFSCAPKSGKDHLMLLLSEFEKTISKKQPGSSLETALSGAIKLLRKRTLVVVVSDFRASGWTDAFARLCTKNDVVAIRITDPTDEELPSVGSILFTDPETDYSEVLPSSSREFAKAWKSDNIRRMDAWKKDCIRHGGYPLCISTADDPARSLVRFFTAREKR</sequence>
<dbReference type="AlphaFoldDB" id="A0A840SHB7"/>
<keyword evidence="4" id="KW-1185">Reference proteome</keyword>
<dbReference type="RefSeq" id="WP_184652709.1">
    <property type="nucleotide sequence ID" value="NZ_JACHFR010000002.1"/>
</dbReference>
<dbReference type="Proteomes" id="UP000593591">
    <property type="component" value="Chromosome"/>
</dbReference>
<evidence type="ECO:0000313" key="2">
    <source>
        <dbReference type="EMBL" id="MBB5219296.1"/>
    </source>
</evidence>
<dbReference type="EMBL" id="CP031517">
    <property type="protein sequence ID" value="QOS40819.1"/>
    <property type="molecule type" value="Genomic_DNA"/>
</dbReference>
<dbReference type="Pfam" id="PF01882">
    <property type="entry name" value="DUF58"/>
    <property type="match status" value="1"/>
</dbReference>
<gene>
    <name evidence="3" type="ORF">DYE49_10300</name>
    <name evidence="2" type="ORF">HNP77_001665</name>
</gene>
<reference evidence="3 5" key="1">
    <citation type="submission" date="2018-08" db="EMBL/GenBank/DDBJ databases">
        <title>The first complete genome of Treponema rectale (CHPAT), a commensal spirochete of the bovine rectum.</title>
        <authorList>
            <person name="Staton G.J."/>
            <person name="Clegg S.R."/>
            <person name="Carter S.D."/>
            <person name="Radford A.D."/>
            <person name="Darby A."/>
            <person name="Hall N."/>
            <person name="Birtles R.J."/>
            <person name="Evans N.J."/>
        </authorList>
    </citation>
    <scope>NUCLEOTIDE SEQUENCE [LARGE SCALE GENOMIC DNA]</scope>
    <source>
        <strain evidence="3 5">CHPA</strain>
    </source>
</reference>
<evidence type="ECO:0000313" key="5">
    <source>
        <dbReference type="Proteomes" id="UP000593591"/>
    </source>
</evidence>